<organism evidence="1 2">
    <name type="scientific">Gossypium armourianum</name>
    <dbReference type="NCBI Taxonomy" id="34283"/>
    <lineage>
        <taxon>Eukaryota</taxon>
        <taxon>Viridiplantae</taxon>
        <taxon>Streptophyta</taxon>
        <taxon>Embryophyta</taxon>
        <taxon>Tracheophyta</taxon>
        <taxon>Spermatophyta</taxon>
        <taxon>Magnoliopsida</taxon>
        <taxon>eudicotyledons</taxon>
        <taxon>Gunneridae</taxon>
        <taxon>Pentapetalae</taxon>
        <taxon>rosids</taxon>
        <taxon>malvids</taxon>
        <taxon>Malvales</taxon>
        <taxon>Malvaceae</taxon>
        <taxon>Malvoideae</taxon>
        <taxon>Gossypium</taxon>
    </lineage>
</organism>
<evidence type="ECO:0000313" key="1">
    <source>
        <dbReference type="EMBL" id="MBA0838526.1"/>
    </source>
</evidence>
<dbReference type="EMBL" id="JABFAE010000010">
    <property type="protein sequence ID" value="MBA0838526.1"/>
    <property type="molecule type" value="Genomic_DNA"/>
</dbReference>
<name>A0A7J9JWM5_9ROSI</name>
<dbReference type="AlphaFoldDB" id="A0A7J9JWM5"/>
<gene>
    <name evidence="1" type="ORF">Goarm_004336</name>
</gene>
<comment type="caution">
    <text evidence="1">The sequence shown here is derived from an EMBL/GenBank/DDBJ whole genome shotgun (WGS) entry which is preliminary data.</text>
</comment>
<reference evidence="1 2" key="1">
    <citation type="journal article" date="2019" name="Genome Biol. Evol.">
        <title>Insights into the evolution of the New World diploid cottons (Gossypium, subgenus Houzingenia) based on genome sequencing.</title>
        <authorList>
            <person name="Grover C.E."/>
            <person name="Arick M.A. 2nd"/>
            <person name="Thrash A."/>
            <person name="Conover J.L."/>
            <person name="Sanders W.S."/>
            <person name="Peterson D.G."/>
            <person name="Frelichowski J.E."/>
            <person name="Scheffler J.A."/>
            <person name="Scheffler B.E."/>
            <person name="Wendel J.F."/>
        </authorList>
    </citation>
    <scope>NUCLEOTIDE SEQUENCE [LARGE SCALE GENOMIC DNA]</scope>
    <source>
        <strain evidence="1">6</strain>
        <tissue evidence="1">Leaf</tissue>
    </source>
</reference>
<protein>
    <submittedName>
        <fullName evidence="1">Uncharacterized protein</fullName>
    </submittedName>
</protein>
<sequence length="32" mass="3470">MDKGFDRILIISGSQEAVQAIQGNVTKMSNFA</sequence>
<keyword evidence="2" id="KW-1185">Reference proteome</keyword>
<feature type="non-terminal residue" evidence="1">
    <location>
        <position position="32"/>
    </location>
</feature>
<dbReference type="Proteomes" id="UP000593575">
    <property type="component" value="Unassembled WGS sequence"/>
</dbReference>
<accession>A0A7J9JWM5</accession>
<evidence type="ECO:0000313" key="2">
    <source>
        <dbReference type="Proteomes" id="UP000593575"/>
    </source>
</evidence>
<proteinExistence type="predicted"/>